<accession>A0A2H5F4R6</accession>
<dbReference type="InterPro" id="IPR053165">
    <property type="entry name" value="HSI-I_assembly_Hcp1"/>
</dbReference>
<protein>
    <submittedName>
        <fullName evidence="1">Hcp1 family type VI secretion system effector</fullName>
    </submittedName>
</protein>
<dbReference type="InterPro" id="IPR008514">
    <property type="entry name" value="T6SS_Hcp"/>
</dbReference>
<dbReference type="OrthoDB" id="5146053at2"/>
<dbReference type="AlphaFoldDB" id="A0A2H5F4R6"/>
<evidence type="ECO:0000313" key="2">
    <source>
        <dbReference type="Proteomes" id="UP000234530"/>
    </source>
</evidence>
<gene>
    <name evidence="1" type="ORF">CX676_19645</name>
</gene>
<dbReference type="PANTHER" id="PTHR36152">
    <property type="entry name" value="CYTOPLASMIC PROTEIN-RELATED"/>
    <property type="match status" value="1"/>
</dbReference>
<dbReference type="EMBL" id="CP025431">
    <property type="protein sequence ID" value="AUH66527.1"/>
    <property type="molecule type" value="Genomic_DNA"/>
</dbReference>
<evidence type="ECO:0000313" key="1">
    <source>
        <dbReference type="EMBL" id="AUH66527.1"/>
    </source>
</evidence>
<dbReference type="Pfam" id="PF05638">
    <property type="entry name" value="T6SS_HCP"/>
    <property type="match status" value="1"/>
</dbReference>
<organism evidence="1 2">
    <name type="scientific">Paracoccus zhejiangensis</name>
    <dbReference type="NCBI Taxonomy" id="1077935"/>
    <lineage>
        <taxon>Bacteria</taxon>
        <taxon>Pseudomonadati</taxon>
        <taxon>Pseudomonadota</taxon>
        <taxon>Alphaproteobacteria</taxon>
        <taxon>Rhodobacterales</taxon>
        <taxon>Paracoccaceae</taxon>
        <taxon>Paracoccus</taxon>
    </lineage>
</organism>
<dbReference type="KEGG" id="pzh:CX676_19645"/>
<reference evidence="1 2" key="1">
    <citation type="journal article" date="2013" name="Antonie Van Leeuwenhoek">
        <title>Paracoccus zhejiangensis sp. nov., isolated from activated sludge in wastewater-treatment system.</title>
        <authorList>
            <person name="Wu Z.G."/>
            <person name="Zhang D.F."/>
            <person name="Liu Y.L."/>
            <person name="Wang F."/>
            <person name="Jiang X."/>
            <person name="Li C."/>
            <person name="Li S.P."/>
            <person name="Hong Q."/>
            <person name="Li W.J."/>
        </authorList>
    </citation>
    <scope>NUCLEOTIDE SEQUENCE [LARGE SCALE GENOMIC DNA]</scope>
    <source>
        <strain evidence="1 2">J6</strain>
        <plasmid evidence="2">Plasmid ppz01</plasmid>
    </source>
</reference>
<proteinExistence type="predicted"/>
<keyword evidence="2" id="KW-1185">Reference proteome</keyword>
<dbReference type="PANTHER" id="PTHR36152:SF1">
    <property type="entry name" value="UBIQUITIN-LIKE DOMAIN-CONTAINING PROTEIN"/>
    <property type="match status" value="1"/>
</dbReference>
<sequence length="158" mass="17036">MAFSGYLKITDIPGESKRADHEDEIVISAFSWGVSRAAFRNSGGQRESGLADIQSLQVSKDYDASSPYLALACIKAKNLGETVMTLRKDQGDAHSDYLTITMTNTLVENYQTSGGGGGNPVDSLTLSFDTLKIKYIADADDLTAGDEHEVEYDTLAAK</sequence>
<keyword evidence="1" id="KW-0614">Plasmid</keyword>
<geneLocation type="plasmid" evidence="2">
    <name>ppz01</name>
</geneLocation>
<name>A0A2H5F4R6_9RHOB</name>
<dbReference type="InterPro" id="IPR036624">
    <property type="entry name" value="Hcp1-lik_sf"/>
</dbReference>
<dbReference type="SUPFAM" id="SSF141452">
    <property type="entry name" value="Hcp1-like"/>
    <property type="match status" value="1"/>
</dbReference>
<dbReference type="Gene3D" id="2.30.110.20">
    <property type="entry name" value="Hcp1-like"/>
    <property type="match status" value="1"/>
</dbReference>
<dbReference type="Proteomes" id="UP000234530">
    <property type="component" value="Plasmid pPZ01"/>
</dbReference>
<dbReference type="RefSeq" id="WP_101754498.1">
    <property type="nucleotide sequence ID" value="NZ_CP025431.1"/>
</dbReference>